<dbReference type="AlphaFoldDB" id="A0A4Y3TLX0"/>
<feature type="region of interest" description="Disordered" evidence="1">
    <location>
        <begin position="1"/>
        <end position="41"/>
    </location>
</feature>
<comment type="caution">
    <text evidence="2">The sequence shown here is derived from an EMBL/GenBank/DDBJ whole genome shotgun (WGS) entry which is preliminary data.</text>
</comment>
<reference evidence="2 3" key="1">
    <citation type="submission" date="2019-06" db="EMBL/GenBank/DDBJ databases">
        <title>Whole genome shotgun sequence of Acetobacter orleanensis NBRC 13752.</title>
        <authorList>
            <person name="Hosoyama A."/>
            <person name="Uohara A."/>
            <person name="Ohji S."/>
            <person name="Ichikawa N."/>
        </authorList>
    </citation>
    <scope>NUCLEOTIDE SEQUENCE [LARGE SCALE GENOMIC DNA]</scope>
    <source>
        <strain evidence="2 3">NBRC 13752</strain>
    </source>
</reference>
<organism evidence="2 3">
    <name type="scientific">Acetobacter orleanensis</name>
    <dbReference type="NCBI Taxonomy" id="104099"/>
    <lineage>
        <taxon>Bacteria</taxon>
        <taxon>Pseudomonadati</taxon>
        <taxon>Pseudomonadota</taxon>
        <taxon>Alphaproteobacteria</taxon>
        <taxon>Acetobacterales</taxon>
        <taxon>Acetobacteraceae</taxon>
        <taxon>Acetobacter</taxon>
    </lineage>
</organism>
<feature type="compositionally biased region" description="Polar residues" evidence="1">
    <location>
        <begin position="26"/>
        <end position="36"/>
    </location>
</feature>
<evidence type="ECO:0000313" key="3">
    <source>
        <dbReference type="Proteomes" id="UP000317617"/>
    </source>
</evidence>
<sequence length="53" mass="5852">MANTTSTTATAHAPAVWRLKKRANAPIQSEAAQSPHDSQKGVWRVQQAFKETF</sequence>
<proteinExistence type="predicted"/>
<feature type="compositionally biased region" description="Low complexity" evidence="1">
    <location>
        <begin position="1"/>
        <end position="15"/>
    </location>
</feature>
<protein>
    <submittedName>
        <fullName evidence="2">Uncharacterized protein</fullName>
    </submittedName>
</protein>
<evidence type="ECO:0000313" key="2">
    <source>
        <dbReference type="EMBL" id="GEB82764.1"/>
    </source>
</evidence>
<keyword evidence="3" id="KW-1185">Reference proteome</keyword>
<dbReference type="Proteomes" id="UP000317617">
    <property type="component" value="Unassembled WGS sequence"/>
</dbReference>
<gene>
    <name evidence="2" type="ORF">AOR01nite_12410</name>
</gene>
<evidence type="ECO:0000256" key="1">
    <source>
        <dbReference type="SAM" id="MobiDB-lite"/>
    </source>
</evidence>
<accession>A0A4Y3TLX0</accession>
<name>A0A4Y3TLX0_9PROT</name>
<dbReference type="EMBL" id="BJMU01000004">
    <property type="protein sequence ID" value="GEB82764.1"/>
    <property type="molecule type" value="Genomic_DNA"/>
</dbReference>